<dbReference type="InterPro" id="IPR024079">
    <property type="entry name" value="MetalloPept_cat_dom_sf"/>
</dbReference>
<keyword evidence="2" id="KW-1185">Reference proteome</keyword>
<dbReference type="VEuPathDB" id="VectorBase:HLOH_043197"/>
<protein>
    <submittedName>
        <fullName evidence="1">Uncharacterized protein</fullName>
    </submittedName>
</protein>
<dbReference type="SUPFAM" id="SSF55486">
    <property type="entry name" value="Metalloproteases ('zincins'), catalytic domain"/>
    <property type="match status" value="1"/>
</dbReference>
<name>A0A9J6FQS4_HAELO</name>
<sequence>MMLALGRVFGKWRHLAEEERLTDFTLAILNAANVSGSMSAAQLVRFFAEMSQKYGLPAVVSFRATQSPDTVTLSRNTDCLQMLNAQDLVSGAVRIFNSVLNSTLKVTDVIDIDKKVRGLKGDKRDVRAKGRGIRVVPFSGVHRINWTSTLNDFVFPNLPNVVKLSQSDADRLDELIQLLADASNQPASVAYSIICTAVSSIEAMMSAQLFNDTQGDQIPCQPLELCEIDNLDKARLTQTPVGDKRITDMFSRILDEISFGVNHSRWLFDQSDLMWSLRQLKRVELLLPEDIALASVPRPTLTQSFSVNFLALRSHSFTLKKIRLQQNLPEMSDLSKHDVSRRGRTIYIPTEVYKLLKAEEARDTVLNLAAIGVGLASELWSFLFEQVVSEEALQKLAEIYSCFEKEYRVDSSDEHASRKTFHVALGLATVQRVGERRNWLQRYDFNTTTLSRAQLFLLSWVYNQCRTNPSGIYGYSVNGALMNSPFFKDAFSCSSAVGTPPPCFKAF</sequence>
<dbReference type="EMBL" id="JABSTR010000003">
    <property type="protein sequence ID" value="KAH9365650.1"/>
    <property type="molecule type" value="Genomic_DNA"/>
</dbReference>
<gene>
    <name evidence="1" type="ORF">HPB48_005242</name>
</gene>
<dbReference type="AlphaFoldDB" id="A0A9J6FQS4"/>
<dbReference type="OrthoDB" id="10430694at2759"/>
<evidence type="ECO:0000313" key="2">
    <source>
        <dbReference type="Proteomes" id="UP000821853"/>
    </source>
</evidence>
<reference evidence="1 2" key="1">
    <citation type="journal article" date="2020" name="Cell">
        <title>Large-Scale Comparative Analyses of Tick Genomes Elucidate Their Genetic Diversity and Vector Capacities.</title>
        <authorList>
            <consortium name="Tick Genome and Microbiome Consortium (TIGMIC)"/>
            <person name="Jia N."/>
            <person name="Wang J."/>
            <person name="Shi W."/>
            <person name="Du L."/>
            <person name="Sun Y."/>
            <person name="Zhan W."/>
            <person name="Jiang J.F."/>
            <person name="Wang Q."/>
            <person name="Zhang B."/>
            <person name="Ji P."/>
            <person name="Bell-Sakyi L."/>
            <person name="Cui X.M."/>
            <person name="Yuan T.T."/>
            <person name="Jiang B.G."/>
            <person name="Yang W.F."/>
            <person name="Lam T.T."/>
            <person name="Chang Q.C."/>
            <person name="Ding S.J."/>
            <person name="Wang X.J."/>
            <person name="Zhu J.G."/>
            <person name="Ruan X.D."/>
            <person name="Zhao L."/>
            <person name="Wei J.T."/>
            <person name="Ye R.Z."/>
            <person name="Que T.C."/>
            <person name="Du C.H."/>
            <person name="Zhou Y.H."/>
            <person name="Cheng J.X."/>
            <person name="Dai P.F."/>
            <person name="Guo W.B."/>
            <person name="Han X.H."/>
            <person name="Huang E.J."/>
            <person name="Li L.F."/>
            <person name="Wei W."/>
            <person name="Gao Y.C."/>
            <person name="Liu J.Z."/>
            <person name="Shao H.Z."/>
            <person name="Wang X."/>
            <person name="Wang C.C."/>
            <person name="Yang T.C."/>
            <person name="Huo Q.B."/>
            <person name="Li W."/>
            <person name="Chen H.Y."/>
            <person name="Chen S.E."/>
            <person name="Zhou L.G."/>
            <person name="Ni X.B."/>
            <person name="Tian J.H."/>
            <person name="Sheng Y."/>
            <person name="Liu T."/>
            <person name="Pan Y.S."/>
            <person name="Xia L.Y."/>
            <person name="Li J."/>
            <person name="Zhao F."/>
            <person name="Cao W.C."/>
        </authorList>
    </citation>
    <scope>NUCLEOTIDE SEQUENCE [LARGE SCALE GENOMIC DNA]</scope>
    <source>
        <strain evidence="1">HaeL-2018</strain>
    </source>
</reference>
<dbReference type="Gene3D" id="3.40.390.10">
    <property type="entry name" value="Collagenase (Catalytic Domain)"/>
    <property type="match status" value="1"/>
</dbReference>
<organism evidence="1 2">
    <name type="scientific">Haemaphysalis longicornis</name>
    <name type="common">Bush tick</name>
    <dbReference type="NCBI Taxonomy" id="44386"/>
    <lineage>
        <taxon>Eukaryota</taxon>
        <taxon>Metazoa</taxon>
        <taxon>Ecdysozoa</taxon>
        <taxon>Arthropoda</taxon>
        <taxon>Chelicerata</taxon>
        <taxon>Arachnida</taxon>
        <taxon>Acari</taxon>
        <taxon>Parasitiformes</taxon>
        <taxon>Ixodida</taxon>
        <taxon>Ixodoidea</taxon>
        <taxon>Ixodidae</taxon>
        <taxon>Haemaphysalinae</taxon>
        <taxon>Haemaphysalis</taxon>
    </lineage>
</organism>
<proteinExistence type="predicted"/>
<comment type="caution">
    <text evidence="1">The sequence shown here is derived from an EMBL/GenBank/DDBJ whole genome shotgun (WGS) entry which is preliminary data.</text>
</comment>
<dbReference type="GO" id="GO:0008237">
    <property type="term" value="F:metallopeptidase activity"/>
    <property type="evidence" value="ECO:0007669"/>
    <property type="project" value="InterPro"/>
</dbReference>
<accession>A0A9J6FQS4</accession>
<evidence type="ECO:0000313" key="1">
    <source>
        <dbReference type="EMBL" id="KAH9365650.1"/>
    </source>
</evidence>
<dbReference type="Proteomes" id="UP000821853">
    <property type="component" value="Unassembled WGS sequence"/>
</dbReference>